<protein>
    <submittedName>
        <fullName evidence="3">Uncharacterized protein</fullName>
    </submittedName>
</protein>
<dbReference type="Proteomes" id="UP001556040">
    <property type="component" value="Unassembled WGS sequence"/>
</dbReference>
<sequence length="44" mass="4687">MKQLLLTLAFVCSILGPFAEAEQISVTENHVVAPIHTLSDVPPG</sequence>
<feature type="chain" id="PRO_5045032942" evidence="1">
    <location>
        <begin position="22"/>
        <end position="44"/>
    </location>
</feature>
<evidence type="ECO:0000313" key="4">
    <source>
        <dbReference type="Proteomes" id="UP001556040"/>
    </source>
</evidence>
<accession>A0ABV3Q5B4</accession>
<dbReference type="RefSeq" id="WP_367780022.1">
    <property type="nucleotide sequence ID" value="NZ_JBFMIA010000011.1"/>
</dbReference>
<reference evidence="3 4" key="1">
    <citation type="journal article" date="1979" name="Int. J. Syst. Evol. Microbiol.">
        <title>Bacillus globisporus subsp. marinus subsp. nov.</title>
        <authorList>
            <person name="Liu H."/>
        </authorList>
    </citation>
    <scope>NUCLEOTIDE SEQUENCE [LARGE SCALE GENOMIC DNA]</scope>
    <source>
        <strain evidence="3 4">DSM 1297</strain>
    </source>
</reference>
<evidence type="ECO:0000256" key="1">
    <source>
        <dbReference type="SAM" id="SignalP"/>
    </source>
</evidence>
<gene>
    <name evidence="2" type="ORF">AB1471_12095</name>
    <name evidence="3" type="ORF">AB1471_12100</name>
</gene>
<keyword evidence="1" id="KW-0732">Signal</keyword>
<comment type="caution">
    <text evidence="3">The sequence shown here is derived from an EMBL/GenBank/DDBJ whole genome shotgun (WGS) entry which is preliminary data.</text>
</comment>
<evidence type="ECO:0000313" key="2">
    <source>
        <dbReference type="EMBL" id="MEW9502532.1"/>
    </source>
</evidence>
<proteinExistence type="predicted"/>
<name>A0ABV3Q5B4_9BACL</name>
<dbReference type="EMBL" id="JBFMIA010000011">
    <property type="protein sequence ID" value="MEW9502533.1"/>
    <property type="molecule type" value="Genomic_DNA"/>
</dbReference>
<keyword evidence="4" id="KW-1185">Reference proteome</keyword>
<dbReference type="EMBL" id="JBFMIA010000011">
    <property type="protein sequence ID" value="MEW9502532.1"/>
    <property type="molecule type" value="Genomic_DNA"/>
</dbReference>
<feature type="signal peptide" evidence="1">
    <location>
        <begin position="1"/>
        <end position="21"/>
    </location>
</feature>
<reference evidence="3" key="2">
    <citation type="submission" date="2024-07" db="EMBL/GenBank/DDBJ databases">
        <authorList>
            <person name="Liu H."/>
        </authorList>
    </citation>
    <scope>NUCLEOTIDE SEQUENCE</scope>
    <source>
        <strain evidence="3">DSM 1297</strain>
    </source>
</reference>
<organism evidence="3 4">
    <name type="scientific">Jeotgalibacillus marinus</name>
    <dbReference type="NCBI Taxonomy" id="86667"/>
    <lineage>
        <taxon>Bacteria</taxon>
        <taxon>Bacillati</taxon>
        <taxon>Bacillota</taxon>
        <taxon>Bacilli</taxon>
        <taxon>Bacillales</taxon>
        <taxon>Caryophanaceae</taxon>
        <taxon>Jeotgalibacillus</taxon>
    </lineage>
</organism>
<evidence type="ECO:0000313" key="3">
    <source>
        <dbReference type="EMBL" id="MEW9502533.1"/>
    </source>
</evidence>